<dbReference type="InterPro" id="IPR011545">
    <property type="entry name" value="DEAD/DEAH_box_helicase_dom"/>
</dbReference>
<dbReference type="SMART" id="SM00490">
    <property type="entry name" value="HELICc"/>
    <property type="match status" value="1"/>
</dbReference>
<evidence type="ECO:0000256" key="5">
    <source>
        <dbReference type="ARBA" id="ARBA00022840"/>
    </source>
</evidence>
<dbReference type="InterPro" id="IPR001650">
    <property type="entry name" value="Helicase_C-like"/>
</dbReference>
<evidence type="ECO:0000256" key="4">
    <source>
        <dbReference type="ARBA" id="ARBA00022806"/>
    </source>
</evidence>
<dbReference type="PROSITE" id="PS00039">
    <property type="entry name" value="DEAD_ATP_HELICASE"/>
    <property type="match status" value="1"/>
</dbReference>
<dbReference type="Gene3D" id="3.40.50.300">
    <property type="entry name" value="P-loop containing nucleotide triphosphate hydrolases"/>
    <property type="match status" value="2"/>
</dbReference>
<evidence type="ECO:0000259" key="7">
    <source>
        <dbReference type="PROSITE" id="PS51192"/>
    </source>
</evidence>
<dbReference type="GO" id="GO:0016787">
    <property type="term" value="F:hydrolase activity"/>
    <property type="evidence" value="ECO:0007669"/>
    <property type="project" value="UniProtKB-KW"/>
</dbReference>
<keyword evidence="5" id="KW-0067">ATP-binding</keyword>
<evidence type="ECO:0000256" key="6">
    <source>
        <dbReference type="PROSITE-ProRule" id="PRU00552"/>
    </source>
</evidence>
<dbReference type="PROSITE" id="PS51195">
    <property type="entry name" value="Q_MOTIF"/>
    <property type="match status" value="1"/>
</dbReference>
<dbReference type="GO" id="GO:0005524">
    <property type="term" value="F:ATP binding"/>
    <property type="evidence" value="ECO:0007669"/>
    <property type="project" value="UniProtKB-KW"/>
</dbReference>
<feature type="domain" description="DEAD-box RNA helicase Q" evidence="9">
    <location>
        <begin position="24"/>
        <end position="52"/>
    </location>
</feature>
<dbReference type="GO" id="GO:0005829">
    <property type="term" value="C:cytosol"/>
    <property type="evidence" value="ECO:0007669"/>
    <property type="project" value="TreeGrafter"/>
</dbReference>
<comment type="caution">
    <text evidence="10">The sequence shown here is derived from an EMBL/GenBank/DDBJ whole genome shotgun (WGS) entry which is preliminary data.</text>
</comment>
<keyword evidence="3" id="KW-0378">Hydrolase</keyword>
<dbReference type="PROSITE" id="PS51192">
    <property type="entry name" value="HELICASE_ATP_BIND_1"/>
    <property type="match status" value="1"/>
</dbReference>
<evidence type="ECO:0000259" key="9">
    <source>
        <dbReference type="PROSITE" id="PS51195"/>
    </source>
</evidence>
<dbReference type="InterPro" id="IPR050079">
    <property type="entry name" value="DEAD_box_RNA_helicase"/>
</dbReference>
<dbReference type="EMBL" id="JACMRX010000003">
    <property type="protein sequence ID" value="KAF7992852.1"/>
    <property type="molecule type" value="Genomic_DNA"/>
</dbReference>
<dbReference type="CDD" id="cd17943">
    <property type="entry name" value="DEADc_DDX20"/>
    <property type="match status" value="1"/>
</dbReference>
<dbReference type="PANTHER" id="PTHR47959">
    <property type="entry name" value="ATP-DEPENDENT RNA HELICASE RHLE-RELATED"/>
    <property type="match status" value="1"/>
</dbReference>
<keyword evidence="4" id="KW-0347">Helicase</keyword>
<dbReference type="InterPro" id="IPR000629">
    <property type="entry name" value="RNA-helicase_DEAD-box_CS"/>
</dbReference>
<dbReference type="SUPFAM" id="SSF52540">
    <property type="entry name" value="P-loop containing nucleoside triphosphate hydrolases"/>
    <property type="match status" value="1"/>
</dbReference>
<evidence type="ECO:0000259" key="8">
    <source>
        <dbReference type="PROSITE" id="PS51194"/>
    </source>
</evidence>
<keyword evidence="11" id="KW-1185">Reference proteome</keyword>
<dbReference type="GO" id="GO:0003724">
    <property type="term" value="F:RNA helicase activity"/>
    <property type="evidence" value="ECO:0007669"/>
    <property type="project" value="UniProtKB-EC"/>
</dbReference>
<dbReference type="SMART" id="SM00487">
    <property type="entry name" value="DEXDc"/>
    <property type="match status" value="1"/>
</dbReference>
<organism evidence="10 11">
    <name type="scientific">Aphidius gifuensis</name>
    <name type="common">Parasitoid wasp</name>
    <dbReference type="NCBI Taxonomy" id="684658"/>
    <lineage>
        <taxon>Eukaryota</taxon>
        <taxon>Metazoa</taxon>
        <taxon>Ecdysozoa</taxon>
        <taxon>Arthropoda</taxon>
        <taxon>Hexapoda</taxon>
        <taxon>Insecta</taxon>
        <taxon>Pterygota</taxon>
        <taxon>Neoptera</taxon>
        <taxon>Endopterygota</taxon>
        <taxon>Hymenoptera</taxon>
        <taxon>Apocrita</taxon>
        <taxon>Ichneumonoidea</taxon>
        <taxon>Braconidae</taxon>
        <taxon>Aphidiinae</taxon>
        <taxon>Aphidius</taxon>
    </lineage>
</organism>
<gene>
    <name evidence="10" type="ORF">HCN44_005196</name>
</gene>
<accession>A0A835CR31</accession>
<dbReference type="PROSITE" id="PS51194">
    <property type="entry name" value="HELICASE_CTER"/>
    <property type="match status" value="1"/>
</dbReference>
<evidence type="ECO:0000313" key="10">
    <source>
        <dbReference type="EMBL" id="KAF7992852.1"/>
    </source>
</evidence>
<dbReference type="Pfam" id="PF00271">
    <property type="entry name" value="Helicase_C"/>
    <property type="match status" value="1"/>
</dbReference>
<dbReference type="GO" id="GO:0003676">
    <property type="term" value="F:nucleic acid binding"/>
    <property type="evidence" value="ECO:0007669"/>
    <property type="project" value="InterPro"/>
</dbReference>
<reference evidence="10 11" key="1">
    <citation type="submission" date="2020-08" db="EMBL/GenBank/DDBJ databases">
        <title>Aphidius gifuensis genome sequencing and assembly.</title>
        <authorList>
            <person name="Du Z."/>
        </authorList>
    </citation>
    <scope>NUCLEOTIDE SEQUENCE [LARGE SCALE GENOMIC DNA]</scope>
    <source>
        <strain evidence="10">YNYX2018</strain>
        <tissue evidence="10">Adults</tissue>
    </source>
</reference>
<dbReference type="GO" id="GO:0010468">
    <property type="term" value="P:regulation of gene expression"/>
    <property type="evidence" value="ECO:0007669"/>
    <property type="project" value="UniProtKB-ARBA"/>
</dbReference>
<dbReference type="EC" id="3.6.4.13" evidence="1"/>
<dbReference type="AlphaFoldDB" id="A0A835CR31"/>
<proteinExistence type="predicted"/>
<evidence type="ECO:0000256" key="3">
    <source>
        <dbReference type="ARBA" id="ARBA00022801"/>
    </source>
</evidence>
<sequence>MVRPTAHILGDKQRTKDIKINEDVTFFQMGLSQPIVDGLSNCGFERPSPIQLTAIPVGRCGFDLIVQAKSGTGKTAVFSIIGLEMIDPKLPYVQALMLAPTREIAVQICEVISAIGSQIKGLKAQCFIGGIHLENDKNTVNNCHIAVGAPGRVKHLIEKNILNTEKIRLFVLDEADKLMDTSFQKDVNFIFSKLPENKQVISSSATYPGNLETFLKLYMRSPVLSTPDSDGPILLGLRQFVVIVKNHPNAMKQIQIKVDELIKILKGIPFKQSLVFSNYQSRAQSVCNRVNKINGLESIYFIGNQDMKKRFEAMEKLKNYKCRIMFTTDLTSRGIDAENVNLVINLDVPGDGATYLHRIGRAGRYGSHGISITIISESEIDSFRNLMVSIGGPSFSLMITPNKYSESIWKNDLSTFNKFYAVENGELEEQEENQVEVDVTALDNVDQEVLKIESDLRSDDCNEDNCLSNKLDEQKHCSSNDDNKAINGEKVPSKETNNLKVRESKKNIKFADIVSEVYGKKKIIEPEIYNVKSSESSKTSEDLDNVHVINIETTDNPSTFQKLNENIEFSIDLSDVIEDNSDDVHIDKLLESLDYDINNKHELKINDDSLLKTSSIEDNNFGLNIDDFQDPEDSNLSSTFRCLREYFSLKNVNLNDDEASVILSQVKLWKKTLDYEIYNLEKKLNTPVCYLKDTGRKIIYEKYWKSLKTFFEFHKKVLLIIYPELNDDKLIDSINNSNEYIVVNLEEDIKLQSYCPYQIYSKKTQKISMLTKDVKDYKEALEYLHKSQNLNDQLLKIKTLLAKLKKSKITEYEEAINNLCQLHNYKISYNELLEFLEDESSLFIKLIELEKNNITISISSENITENKKDKKNYQQLFQPQHDNGNITFKKNENNAFPNDTIKSFNLTEHCLQNISNKKTLSHEKNMSNHKKCKSNFAKLYETEKPSYLSHDYSGNNCRDTTNDYSLNNNYYEETVSDHTDVKNFNNYNNNNENIENFLHNLTLQTEQLHLQNYLSLMFNN</sequence>
<protein>
    <recommendedName>
        <fullName evidence="1">RNA helicase</fullName>
        <ecNumber evidence="1">3.6.4.13</ecNumber>
    </recommendedName>
</protein>
<dbReference type="InterPro" id="IPR014014">
    <property type="entry name" value="RNA_helicase_DEAD_Q_motif"/>
</dbReference>
<name>A0A835CR31_APHGI</name>
<dbReference type="Proteomes" id="UP000639338">
    <property type="component" value="Unassembled WGS sequence"/>
</dbReference>
<feature type="domain" description="Helicase ATP-binding" evidence="7">
    <location>
        <begin position="55"/>
        <end position="225"/>
    </location>
</feature>
<dbReference type="CDD" id="cd18787">
    <property type="entry name" value="SF2_C_DEAD"/>
    <property type="match status" value="1"/>
</dbReference>
<evidence type="ECO:0000256" key="2">
    <source>
        <dbReference type="ARBA" id="ARBA00022741"/>
    </source>
</evidence>
<feature type="domain" description="Helicase C-terminal" evidence="8">
    <location>
        <begin position="257"/>
        <end position="414"/>
    </location>
</feature>
<evidence type="ECO:0000313" key="11">
    <source>
        <dbReference type="Proteomes" id="UP000639338"/>
    </source>
</evidence>
<keyword evidence="2" id="KW-0547">Nucleotide-binding</keyword>
<dbReference type="OrthoDB" id="434041at2759"/>
<dbReference type="Pfam" id="PF00270">
    <property type="entry name" value="DEAD"/>
    <property type="match status" value="1"/>
</dbReference>
<feature type="short sequence motif" description="Q motif" evidence="6">
    <location>
        <begin position="24"/>
        <end position="52"/>
    </location>
</feature>
<evidence type="ECO:0000256" key="1">
    <source>
        <dbReference type="ARBA" id="ARBA00012552"/>
    </source>
</evidence>
<dbReference type="InterPro" id="IPR014001">
    <property type="entry name" value="Helicase_ATP-bd"/>
</dbReference>
<dbReference type="InterPro" id="IPR027417">
    <property type="entry name" value="P-loop_NTPase"/>
</dbReference>
<dbReference type="PANTHER" id="PTHR47959:SF1">
    <property type="entry name" value="ATP-DEPENDENT RNA HELICASE DBPA"/>
    <property type="match status" value="1"/>
</dbReference>